<protein>
    <submittedName>
        <fullName evidence="1">Uncharacterized protein</fullName>
    </submittedName>
</protein>
<name>A0A7Y5APQ7_9GAMM</name>
<organism evidence="1 2">
    <name type="scientific">Rheinheimera lutimaris</name>
    <dbReference type="NCBI Taxonomy" id="2740584"/>
    <lineage>
        <taxon>Bacteria</taxon>
        <taxon>Pseudomonadati</taxon>
        <taxon>Pseudomonadota</taxon>
        <taxon>Gammaproteobacteria</taxon>
        <taxon>Chromatiales</taxon>
        <taxon>Chromatiaceae</taxon>
        <taxon>Rheinheimera</taxon>
    </lineage>
</organism>
<accession>A0A7Y5APQ7</accession>
<reference evidence="1 2" key="1">
    <citation type="submission" date="2020-06" db="EMBL/GenBank/DDBJ databases">
        <title>Rheinheimera sp. nov., a marine bacterium isolated from coastal.</title>
        <authorList>
            <person name="Yu Q."/>
            <person name="Qi Y."/>
            <person name="Pu J."/>
        </authorList>
    </citation>
    <scope>NUCLEOTIDE SEQUENCE [LARGE SCALE GENOMIC DNA]</scope>
    <source>
        <strain evidence="1 2">YQF-2</strain>
    </source>
</reference>
<keyword evidence="2" id="KW-1185">Reference proteome</keyword>
<dbReference type="Proteomes" id="UP000523161">
    <property type="component" value="Unassembled WGS sequence"/>
</dbReference>
<sequence>MSTKTVPFSARISVEDAEFISSLEYDGAHTPSDKLRALLAETRRRHQGFTDYGQNLAQMQEWLGQIKRQLLVRQQQLSQHSELMVRVLDALPDLLATLQTMAASCSSLNSRELQQTEQQVMLKLCRLNELLMPLALTASADTGLAQRMFGLATLIHEHKLAIQGAPQ</sequence>
<evidence type="ECO:0000313" key="2">
    <source>
        <dbReference type="Proteomes" id="UP000523161"/>
    </source>
</evidence>
<comment type="caution">
    <text evidence="1">The sequence shown here is derived from an EMBL/GenBank/DDBJ whole genome shotgun (WGS) entry which is preliminary data.</text>
</comment>
<proteinExistence type="predicted"/>
<evidence type="ECO:0000313" key="1">
    <source>
        <dbReference type="EMBL" id="NRQ41844.1"/>
    </source>
</evidence>
<dbReference type="EMBL" id="JABSOD010000003">
    <property type="protein sequence ID" value="NRQ41844.1"/>
    <property type="molecule type" value="Genomic_DNA"/>
</dbReference>
<dbReference type="RefSeq" id="WP_173500089.1">
    <property type="nucleotide sequence ID" value="NZ_JABSOD010000003.1"/>
</dbReference>
<gene>
    <name evidence="1" type="ORF">HRH59_04560</name>
</gene>
<dbReference type="AlphaFoldDB" id="A0A7Y5APQ7"/>